<gene>
    <name evidence="1" type="ORF">NO357_02640</name>
</gene>
<sequence>MPGQQYRHLVDNSDRRAFFDALVEFLEHSSVAIYTKTKLFRARDCHMNEAFRRGLLGASDELGYMPIFSIFSSEEMLLPPPNATLSGGRFRIDENRPN</sequence>
<proteinExistence type="predicted"/>
<dbReference type="Proteomes" id="UP001226762">
    <property type="component" value="Unassembled WGS sequence"/>
</dbReference>
<comment type="caution">
    <text evidence="1">The sequence shown here is derived from an EMBL/GenBank/DDBJ whole genome shotgun (WGS) entry which is preliminary data.</text>
</comment>
<accession>A0AAE3W9Y2</accession>
<reference evidence="1" key="2">
    <citation type="submission" date="2023-02" db="EMBL/GenBank/DDBJ databases">
        <title>'Rhodoalgimonas zhirmunskyi' gen. nov., isolated from a red alga.</title>
        <authorList>
            <person name="Nedashkovskaya O.I."/>
            <person name="Otstavnykh N.Y."/>
            <person name="Bystritskaya E.P."/>
            <person name="Balabanova L.A."/>
            <person name="Isaeva M.P."/>
        </authorList>
    </citation>
    <scope>NUCLEOTIDE SEQUENCE</scope>
    <source>
        <strain evidence="1">KCTC 52189</strain>
    </source>
</reference>
<name>A0AAE3W9Y2_9RHOB</name>
<dbReference type="AlphaFoldDB" id="A0AAE3W9Y2"/>
<dbReference type="RefSeq" id="WP_306734062.1">
    <property type="nucleotide sequence ID" value="NZ_JANHAX010000001.1"/>
</dbReference>
<protein>
    <submittedName>
        <fullName evidence="1">Uncharacterized protein</fullName>
    </submittedName>
</protein>
<dbReference type="EMBL" id="JANHAX010000001">
    <property type="protein sequence ID" value="MDQ2088799.1"/>
    <property type="molecule type" value="Genomic_DNA"/>
</dbReference>
<evidence type="ECO:0000313" key="1">
    <source>
        <dbReference type="EMBL" id="MDQ2088799.1"/>
    </source>
</evidence>
<reference evidence="1" key="1">
    <citation type="submission" date="2022-07" db="EMBL/GenBank/DDBJ databases">
        <authorList>
            <person name="Otstavnykh N."/>
            <person name="Isaeva M."/>
            <person name="Bystritskaya E."/>
        </authorList>
    </citation>
    <scope>NUCLEOTIDE SEQUENCE</scope>
    <source>
        <strain evidence="1">KCTC 52189</strain>
    </source>
</reference>
<organism evidence="1 2">
    <name type="scientific">Marimonas arenosa</name>
    <dbReference type="NCBI Taxonomy" id="1795305"/>
    <lineage>
        <taxon>Bacteria</taxon>
        <taxon>Pseudomonadati</taxon>
        <taxon>Pseudomonadota</taxon>
        <taxon>Alphaproteobacteria</taxon>
        <taxon>Rhodobacterales</taxon>
        <taxon>Paracoccaceae</taxon>
        <taxon>Marimonas</taxon>
    </lineage>
</organism>
<evidence type="ECO:0000313" key="2">
    <source>
        <dbReference type="Proteomes" id="UP001226762"/>
    </source>
</evidence>
<keyword evidence="2" id="KW-1185">Reference proteome</keyword>